<sequence>LHSTHYTSLLSLALDSRHFVFSIQMVIHSHFETYGNYFYNVLLFLEEVSWLFDFPVTRILSTDIFSKIPSEWITPLLSLTNDELNLFPTGITKEDWPESLKLFQEQCKRLTLPVLSGSKVNQPDGIFKNISNEIWRGMSPKKRVEVESLSSLVHAESQALNISKIVDVGSGHGYIDRLLLTKDYQILGFESNMKMINYTLKHLEKTFPKSTQNYQYVQMSIQSNSLPSVREAIEKYLFLRQSRNEYSDLSIDQNGFESKTFPKQTHDIRDTRILSLIGLHACGDLTIDSMKLFLNLPEVKLLILVPCCYHKMKSKCESINANLEHKNKQMFHNFPASKTLRSAIETRNVHNILQWPFLRLAGQATWAMWKTYSKEDHESHAFNVLSRAVIQLYSEKGGPQIKKFYRSIVTKSDLQRNDFNVYINRTFERCNITNQNTLSSKSDVGEIKKELLNLWDEHKNKLKLIEIITGLQMCIESVAESLVAADRACFLFENGIKDIRLIKLFDSNISPRGLVYVATKSNKSFLT</sequence>
<dbReference type="PANTHER" id="PTHR12496">
    <property type="entry name" value="CGI-41 METHYLTRANSFERASE"/>
    <property type="match status" value="1"/>
</dbReference>
<organism evidence="3">
    <name type="scientific">Clastoptera arizonana</name>
    <name type="common">Arizona spittle bug</name>
    <dbReference type="NCBI Taxonomy" id="38151"/>
    <lineage>
        <taxon>Eukaryota</taxon>
        <taxon>Metazoa</taxon>
        <taxon>Ecdysozoa</taxon>
        <taxon>Arthropoda</taxon>
        <taxon>Hexapoda</taxon>
        <taxon>Insecta</taxon>
        <taxon>Pterygota</taxon>
        <taxon>Neoptera</taxon>
        <taxon>Paraneoptera</taxon>
        <taxon>Hemiptera</taxon>
        <taxon>Auchenorrhyncha</taxon>
        <taxon>Cercopoidea</taxon>
        <taxon>Clastopteridae</taxon>
        <taxon>Clastoptera</taxon>
    </lineage>
</organism>
<dbReference type="PANTHER" id="PTHR12496:SF0">
    <property type="entry name" value="METHYLTRANSFERASE DOMAIN-CONTAINING PROTEIN"/>
    <property type="match status" value="1"/>
</dbReference>
<protein>
    <recommendedName>
        <fullName evidence="1">Methyltransferase domain-containing protein</fullName>
    </recommendedName>
</protein>
<feature type="domain" description="Methyltransferase" evidence="1">
    <location>
        <begin position="141"/>
        <end position="314"/>
    </location>
</feature>
<feature type="non-terminal residue" evidence="3">
    <location>
        <position position="1"/>
    </location>
</feature>
<dbReference type="EMBL" id="GEDC01011359">
    <property type="protein sequence ID" value="JAS25939.1"/>
    <property type="molecule type" value="Transcribed_RNA"/>
</dbReference>
<dbReference type="InterPro" id="IPR029063">
    <property type="entry name" value="SAM-dependent_MTases_sf"/>
</dbReference>
<gene>
    <name evidence="3" type="ORF">g.15489</name>
    <name evidence="2" type="ORF">g.15495</name>
</gene>
<dbReference type="SUPFAM" id="SSF53335">
    <property type="entry name" value="S-adenosyl-L-methionine-dependent methyltransferases"/>
    <property type="match status" value="1"/>
</dbReference>
<dbReference type="InterPro" id="IPR052220">
    <property type="entry name" value="METTL25"/>
</dbReference>
<accession>A0A1B6DJR0</accession>
<evidence type="ECO:0000313" key="3">
    <source>
        <dbReference type="EMBL" id="JAS25939.1"/>
    </source>
</evidence>
<evidence type="ECO:0000259" key="1">
    <source>
        <dbReference type="Pfam" id="PF13679"/>
    </source>
</evidence>
<dbReference type="InterPro" id="IPR025714">
    <property type="entry name" value="Methyltranfer_dom"/>
</dbReference>
<proteinExistence type="predicted"/>
<dbReference type="EMBL" id="GEDC01028816">
    <property type="protein sequence ID" value="JAS08482.1"/>
    <property type="molecule type" value="Transcribed_RNA"/>
</dbReference>
<reference evidence="3" key="1">
    <citation type="submission" date="2015-12" db="EMBL/GenBank/DDBJ databases">
        <title>De novo transcriptome assembly of four potential Pierce s Disease insect vectors from Arizona vineyards.</title>
        <authorList>
            <person name="Tassone E.E."/>
        </authorList>
    </citation>
    <scope>NUCLEOTIDE SEQUENCE</scope>
</reference>
<dbReference type="AlphaFoldDB" id="A0A1B6DJR0"/>
<evidence type="ECO:0000313" key="2">
    <source>
        <dbReference type="EMBL" id="JAS08482.1"/>
    </source>
</evidence>
<name>A0A1B6DJR0_9HEMI</name>
<dbReference type="Pfam" id="PF13679">
    <property type="entry name" value="Methyltransf_32"/>
    <property type="match status" value="1"/>
</dbReference>